<organism evidence="6 7">
    <name type="scientific">Dekkera bruxellensis</name>
    <name type="common">Brettanomyces custersii</name>
    <dbReference type="NCBI Taxonomy" id="5007"/>
    <lineage>
        <taxon>Eukaryota</taxon>
        <taxon>Fungi</taxon>
        <taxon>Dikarya</taxon>
        <taxon>Ascomycota</taxon>
        <taxon>Saccharomycotina</taxon>
        <taxon>Pichiomycetes</taxon>
        <taxon>Pichiales</taxon>
        <taxon>Pichiaceae</taxon>
        <taxon>Brettanomyces</taxon>
    </lineage>
</organism>
<feature type="transmembrane region" description="Helical" evidence="5">
    <location>
        <begin position="252"/>
        <end position="271"/>
    </location>
</feature>
<feature type="transmembrane region" description="Helical" evidence="5">
    <location>
        <begin position="42"/>
        <end position="64"/>
    </location>
</feature>
<feature type="transmembrane region" description="Helical" evidence="5">
    <location>
        <begin position="210"/>
        <end position="232"/>
    </location>
</feature>
<evidence type="ECO:0000256" key="5">
    <source>
        <dbReference type="SAM" id="Phobius"/>
    </source>
</evidence>
<keyword evidence="3 5" id="KW-1133">Transmembrane helix</keyword>
<gene>
    <name evidence="6" type="ORF">DEBR0S1_01112G</name>
</gene>
<feature type="transmembrane region" description="Helical" evidence="5">
    <location>
        <begin position="6"/>
        <end position="30"/>
    </location>
</feature>
<evidence type="ECO:0000313" key="6">
    <source>
        <dbReference type="EMBL" id="VUG15832.1"/>
    </source>
</evidence>
<reference evidence="6 7" key="1">
    <citation type="submission" date="2019-07" db="EMBL/GenBank/DDBJ databases">
        <authorList>
            <person name="Friedrich A."/>
            <person name="Schacherer J."/>
        </authorList>
    </citation>
    <scope>NUCLEOTIDE SEQUENCE [LARGE SCALE GENOMIC DNA]</scope>
</reference>
<evidence type="ECO:0000256" key="4">
    <source>
        <dbReference type="ARBA" id="ARBA00023136"/>
    </source>
</evidence>
<evidence type="ECO:0000256" key="1">
    <source>
        <dbReference type="ARBA" id="ARBA00004141"/>
    </source>
</evidence>
<evidence type="ECO:0000256" key="3">
    <source>
        <dbReference type="ARBA" id="ARBA00022989"/>
    </source>
</evidence>
<name>A0A7D9CXF0_DEKBR</name>
<feature type="transmembrane region" description="Helical" evidence="5">
    <location>
        <begin position="170"/>
        <end position="189"/>
    </location>
</feature>
<dbReference type="AlphaFoldDB" id="A0A7D9CXF0"/>
<dbReference type="EMBL" id="CABFWN010000001">
    <property type="protein sequence ID" value="VUG15832.1"/>
    <property type="molecule type" value="Genomic_DNA"/>
</dbReference>
<proteinExistence type="predicted"/>
<keyword evidence="4 5" id="KW-0472">Membrane</keyword>
<dbReference type="GO" id="GO:0016020">
    <property type="term" value="C:membrane"/>
    <property type="evidence" value="ECO:0007669"/>
    <property type="project" value="UniProtKB-SubCell"/>
</dbReference>
<accession>A0A7D9CXF0</accession>
<protein>
    <submittedName>
        <fullName evidence="6">DEBR0S1_01112g1_1</fullName>
    </submittedName>
</protein>
<dbReference type="InterPro" id="IPR005178">
    <property type="entry name" value="Ostalpha/TMEM184C"/>
</dbReference>
<keyword evidence="7" id="KW-1185">Reference proteome</keyword>
<evidence type="ECO:0000313" key="7">
    <source>
        <dbReference type="Proteomes" id="UP000478008"/>
    </source>
</evidence>
<evidence type="ECO:0000256" key="2">
    <source>
        <dbReference type="ARBA" id="ARBA00022692"/>
    </source>
</evidence>
<sequence>MKEIPTVLLLLCGTSCSISLVISTLAIYLQLANYRKPFEQRLIVRILLVVPIFAVSCFVSLVNYQVGLFLEPVREMYEAFVIYTFYKLLIFMLDGERAIIQNAQGREPTEHFFPAKLILGPIEISDPKQFLTIKRMILQYVWVKPLLYVAIWTCTLLGCYDTNDISLSSAYFWLGIIYNMSVSISLYYLALFWKCLYSDLMPFHPWPKFLCVKIIVFASYWQGIFVGTLNYFGIFHDTIPADKNPQSLNTGVVIQNALLCLEMVLFSWLHWTSFPYTDFDSKSLPDSARVKTWTAFKDFINISDLIYDLKLTTMYGDSYNFRKFDSVNDLSVYRKSRAFNKKIYQGLRVSHDGSKHWVSGVGPMPNSTIPLMKDYLPTSIPYMEGGAVGISHAQSGLGSEYSSISNDKDGEMVSNKLFENPDQSDDFSKDEKLYHYVKKHYITDKEINYPIVYDYRQIAYSHKITQMRTQLGARDATGMV</sequence>
<comment type="subcellular location">
    <subcellularLocation>
        <location evidence="1">Membrane</location>
        <topology evidence="1">Multi-pass membrane protein</topology>
    </subcellularLocation>
</comment>
<dbReference type="Proteomes" id="UP000478008">
    <property type="component" value="Unassembled WGS sequence"/>
</dbReference>
<dbReference type="SMART" id="SM01417">
    <property type="entry name" value="Solute_trans_a"/>
    <property type="match status" value="1"/>
</dbReference>
<dbReference type="PANTHER" id="PTHR23423">
    <property type="entry name" value="ORGANIC SOLUTE TRANSPORTER-RELATED"/>
    <property type="match status" value="1"/>
</dbReference>
<keyword evidence="2 5" id="KW-0812">Transmembrane</keyword>
<feature type="transmembrane region" description="Helical" evidence="5">
    <location>
        <begin position="137"/>
        <end position="158"/>
    </location>
</feature>
<dbReference type="Pfam" id="PF03619">
    <property type="entry name" value="Solute_trans_a"/>
    <property type="match status" value="1"/>
</dbReference>